<dbReference type="PANTHER" id="PTHR10434">
    <property type="entry name" value="1-ACYL-SN-GLYCEROL-3-PHOSPHATE ACYLTRANSFERASE"/>
    <property type="match status" value="1"/>
</dbReference>
<dbReference type="InParanoid" id="G9ES65"/>
<dbReference type="RefSeq" id="WP_006872021.1">
    <property type="nucleotide sequence ID" value="NZ_JH413843.1"/>
</dbReference>
<dbReference type="GO" id="GO:0003841">
    <property type="term" value="F:1-acylglycerol-3-phosphate O-acyltransferase activity"/>
    <property type="evidence" value="ECO:0007669"/>
    <property type="project" value="TreeGrafter"/>
</dbReference>
<evidence type="ECO:0000256" key="5">
    <source>
        <dbReference type="ARBA" id="ARBA00023315"/>
    </source>
</evidence>
<keyword evidence="9" id="KW-1185">Reference proteome</keyword>
<keyword evidence="5" id="KW-0012">Acyltransferase</keyword>
<feature type="domain" description="Phospholipid/glycerol acyltransferase" evidence="7">
    <location>
        <begin position="75"/>
        <end position="190"/>
    </location>
</feature>
<dbReference type="FunCoup" id="G9ES65">
    <property type="interactions" value="317"/>
</dbReference>
<evidence type="ECO:0000313" key="9">
    <source>
        <dbReference type="Proteomes" id="UP000002770"/>
    </source>
</evidence>
<gene>
    <name evidence="8" type="ORF">LDG_8138</name>
</gene>
<organism evidence="8 9">
    <name type="scientific">Legionella drancourtii LLAP12</name>
    <dbReference type="NCBI Taxonomy" id="658187"/>
    <lineage>
        <taxon>Bacteria</taxon>
        <taxon>Pseudomonadati</taxon>
        <taxon>Pseudomonadota</taxon>
        <taxon>Gammaproteobacteria</taxon>
        <taxon>Legionellales</taxon>
        <taxon>Legionellaceae</taxon>
        <taxon>Legionella</taxon>
    </lineage>
</organism>
<evidence type="ECO:0000256" key="4">
    <source>
        <dbReference type="ARBA" id="ARBA00023098"/>
    </source>
</evidence>
<keyword evidence="2" id="KW-0444">Lipid biosynthesis</keyword>
<dbReference type="eggNOG" id="COG0204">
    <property type="taxonomic scope" value="Bacteria"/>
</dbReference>
<sequence>MKLNQLRTAWIIFTLFYYTAITSLRCICKYYFSTITRHWTDKSIHHWVDQLLNKVQVEYMVVNPYNIQPEPGKLTILMCNHSSAYDIPLSFKAFPHCSLRMLAKKELSKIPLLGKAMAAAEFPFIDRKNRYQAIKDLAYAKELMESGIVIWVAPEGTRSKDGKLGPFKKGSFVTAIEAKATIIPIGIRGANNILPARTFNIHLNQKAEIHIGKPIDASKFTVANKGELLAQTHQIIKELMGK</sequence>
<proteinExistence type="predicted"/>
<evidence type="ECO:0000256" key="6">
    <source>
        <dbReference type="SAM" id="Phobius"/>
    </source>
</evidence>
<evidence type="ECO:0000313" key="8">
    <source>
        <dbReference type="EMBL" id="EHL29846.1"/>
    </source>
</evidence>
<dbReference type="EMBL" id="JH413843">
    <property type="protein sequence ID" value="EHL29846.1"/>
    <property type="molecule type" value="Genomic_DNA"/>
</dbReference>
<reference evidence="8 9" key="1">
    <citation type="journal article" date="2011" name="BMC Genomics">
        <title>Insight into cross-talk between intra-amoebal pathogens.</title>
        <authorList>
            <person name="Gimenez G."/>
            <person name="Bertelli C."/>
            <person name="Moliner C."/>
            <person name="Robert C."/>
            <person name="Raoult D."/>
            <person name="Fournier P.E."/>
            <person name="Greub G."/>
        </authorList>
    </citation>
    <scope>NUCLEOTIDE SEQUENCE [LARGE SCALE GENOMIC DNA]</scope>
    <source>
        <strain evidence="8 9">LLAP12</strain>
    </source>
</reference>
<comment type="pathway">
    <text evidence="1">Lipid metabolism.</text>
</comment>
<keyword evidence="6" id="KW-0812">Transmembrane</keyword>
<evidence type="ECO:0000256" key="2">
    <source>
        <dbReference type="ARBA" id="ARBA00022516"/>
    </source>
</evidence>
<dbReference type="PANTHER" id="PTHR10434:SF64">
    <property type="entry name" value="1-ACYL-SN-GLYCEROL-3-PHOSPHATE ACYLTRANSFERASE-RELATED"/>
    <property type="match status" value="1"/>
</dbReference>
<evidence type="ECO:0000256" key="3">
    <source>
        <dbReference type="ARBA" id="ARBA00022679"/>
    </source>
</evidence>
<evidence type="ECO:0000259" key="7">
    <source>
        <dbReference type="SMART" id="SM00563"/>
    </source>
</evidence>
<dbReference type="GO" id="GO:0006654">
    <property type="term" value="P:phosphatidic acid biosynthetic process"/>
    <property type="evidence" value="ECO:0007669"/>
    <property type="project" value="TreeGrafter"/>
</dbReference>
<keyword evidence="6" id="KW-1133">Transmembrane helix</keyword>
<dbReference type="SUPFAM" id="SSF69593">
    <property type="entry name" value="Glycerol-3-phosphate (1)-acyltransferase"/>
    <property type="match status" value="1"/>
</dbReference>
<dbReference type="HOGENOM" id="CLU_027938_6_3_6"/>
<feature type="transmembrane region" description="Helical" evidence="6">
    <location>
        <begin position="6"/>
        <end position="28"/>
    </location>
</feature>
<protein>
    <recommendedName>
        <fullName evidence="7">Phospholipid/glycerol acyltransferase domain-containing protein</fullName>
    </recommendedName>
</protein>
<name>G9ES65_9GAMM</name>
<keyword evidence="3" id="KW-0808">Transferase</keyword>
<dbReference type="OrthoDB" id="5290997at2"/>
<dbReference type="CDD" id="cd07989">
    <property type="entry name" value="LPLAT_AGPAT-like"/>
    <property type="match status" value="1"/>
</dbReference>
<evidence type="ECO:0000256" key="1">
    <source>
        <dbReference type="ARBA" id="ARBA00005189"/>
    </source>
</evidence>
<keyword evidence="6" id="KW-0472">Membrane</keyword>
<dbReference type="Pfam" id="PF01553">
    <property type="entry name" value="Acyltransferase"/>
    <property type="match status" value="1"/>
</dbReference>
<dbReference type="InterPro" id="IPR002123">
    <property type="entry name" value="Plipid/glycerol_acylTrfase"/>
</dbReference>
<dbReference type="Proteomes" id="UP000002770">
    <property type="component" value="Unassembled WGS sequence"/>
</dbReference>
<dbReference type="AlphaFoldDB" id="G9ES65"/>
<dbReference type="SMART" id="SM00563">
    <property type="entry name" value="PlsC"/>
    <property type="match status" value="1"/>
</dbReference>
<keyword evidence="4" id="KW-0443">Lipid metabolism</keyword>
<accession>G9ES65</accession>
<dbReference type="STRING" id="658187.LDG_8138"/>